<feature type="transmembrane region" description="Helical" evidence="1">
    <location>
        <begin position="46"/>
        <end position="67"/>
    </location>
</feature>
<name>A0A2A4AJ75_9CORY</name>
<proteinExistence type="predicted"/>
<keyword evidence="2" id="KW-0732">Signal</keyword>
<organism evidence="3 4">
    <name type="scientific">Corynebacterium accolens</name>
    <dbReference type="NCBI Taxonomy" id="38284"/>
    <lineage>
        <taxon>Bacteria</taxon>
        <taxon>Bacillati</taxon>
        <taxon>Actinomycetota</taxon>
        <taxon>Actinomycetes</taxon>
        <taxon>Mycobacteriales</taxon>
        <taxon>Corynebacteriaceae</taxon>
        <taxon>Corynebacterium</taxon>
    </lineage>
</organism>
<keyword evidence="1" id="KW-0472">Membrane</keyword>
<feature type="signal peptide" evidence="2">
    <location>
        <begin position="1"/>
        <end position="22"/>
    </location>
</feature>
<evidence type="ECO:0000313" key="3">
    <source>
        <dbReference type="EMBL" id="PCC82973.1"/>
    </source>
</evidence>
<dbReference type="AlphaFoldDB" id="A0A2A4AJ75"/>
<gene>
    <name evidence="3" type="ORF">COM45_05670</name>
</gene>
<dbReference type="EMBL" id="NWBP01000020">
    <property type="protein sequence ID" value="PCC82973.1"/>
    <property type="molecule type" value="Genomic_DNA"/>
</dbReference>
<reference evidence="3 4" key="1">
    <citation type="submission" date="2017-09" db="EMBL/GenBank/DDBJ databases">
        <title>Draft Genome Sequence of Corynebacterium accolens AH4003.</title>
        <authorList>
            <person name="Chen Y."/>
            <person name="Oosthuysen W.F."/>
            <person name="Kelley S."/>
            <person name="Horswill A."/>
        </authorList>
    </citation>
    <scope>NUCLEOTIDE SEQUENCE [LARGE SCALE GENOMIC DNA]</scope>
    <source>
        <strain evidence="3 4">AH4003</strain>
    </source>
</reference>
<keyword evidence="1" id="KW-0812">Transmembrane</keyword>
<evidence type="ECO:0000313" key="4">
    <source>
        <dbReference type="Proteomes" id="UP000218690"/>
    </source>
</evidence>
<accession>A0A2A4AJ75</accession>
<feature type="chain" id="PRO_5012268964" evidence="2">
    <location>
        <begin position="23"/>
        <end position="82"/>
    </location>
</feature>
<evidence type="ECO:0000256" key="1">
    <source>
        <dbReference type="SAM" id="Phobius"/>
    </source>
</evidence>
<keyword evidence="1" id="KW-1133">Transmembrane helix</keyword>
<dbReference type="Proteomes" id="UP000218690">
    <property type="component" value="Unassembled WGS sequence"/>
</dbReference>
<comment type="caution">
    <text evidence="3">The sequence shown here is derived from an EMBL/GenBank/DDBJ whole genome shotgun (WGS) entry which is preliminary data.</text>
</comment>
<evidence type="ECO:0000256" key="2">
    <source>
        <dbReference type="SAM" id="SignalP"/>
    </source>
</evidence>
<sequence>MRKLALVVALSSSLLLAPQASAEQTCDPTQTCAEPAQQQTSSFAEAWNYILGLTALGGMFAIIGHAIMKSGLLPAMPALPSI</sequence>
<protein>
    <submittedName>
        <fullName evidence="3">Uncharacterized protein</fullName>
    </submittedName>
</protein>